<gene>
    <name evidence="1" type="ORF">D8I30_10710</name>
</gene>
<reference evidence="1 2" key="1">
    <citation type="submission" date="2018-10" db="EMBL/GenBank/DDBJ databases">
        <title>Complete genome sequence of Brevundimonas naejangsanensis BRV3.</title>
        <authorList>
            <person name="Berrios L."/>
            <person name="Ely B."/>
        </authorList>
    </citation>
    <scope>NUCLEOTIDE SEQUENCE [LARGE SCALE GENOMIC DNA]</scope>
    <source>
        <strain evidence="1 2">BRV3</strain>
    </source>
</reference>
<proteinExistence type="predicted"/>
<dbReference type="OrthoDB" id="9797574at2"/>
<sequence>MLGSGEGGQDHAAAVRRAGTRPVKDFARRRGALAATFSAIAFKRLTAVETDAARSNQHEFNGGRALMRLFGPESPQRVITDFVWMPDDGEFVREEGLLTWYDARARHPTRSEYRLYYVDNKVTSRAREGDLLVIARKPDGATLMLLAPGSGLAATRIAWMFGLEAEPGAAFAAFGLDAGDRSRIREALSGTGTPADEWAGESSGELVQADPSIRASLLQMQKAIGEEREAVADEGGWVPAP</sequence>
<evidence type="ECO:0000313" key="1">
    <source>
        <dbReference type="EMBL" id="AYG95597.1"/>
    </source>
</evidence>
<keyword evidence="2" id="KW-1185">Reference proteome</keyword>
<dbReference type="Proteomes" id="UP000276984">
    <property type="component" value="Chromosome"/>
</dbReference>
<accession>A0A494RGI9</accession>
<evidence type="ECO:0000313" key="2">
    <source>
        <dbReference type="Proteomes" id="UP000276984"/>
    </source>
</evidence>
<dbReference type="EMBL" id="CP032707">
    <property type="protein sequence ID" value="AYG95597.1"/>
    <property type="molecule type" value="Genomic_DNA"/>
</dbReference>
<organism evidence="1 2">
    <name type="scientific">Brevundimonas naejangsanensis</name>
    <dbReference type="NCBI Taxonomy" id="588932"/>
    <lineage>
        <taxon>Bacteria</taxon>
        <taxon>Pseudomonadati</taxon>
        <taxon>Pseudomonadota</taxon>
        <taxon>Alphaproteobacteria</taxon>
        <taxon>Caulobacterales</taxon>
        <taxon>Caulobacteraceae</taxon>
        <taxon>Brevundimonas</taxon>
    </lineage>
</organism>
<name>A0A494RGI9_9CAUL</name>
<protein>
    <submittedName>
        <fullName evidence="1">Uncharacterized protein</fullName>
    </submittedName>
</protein>
<dbReference type="AlphaFoldDB" id="A0A494RGI9"/>